<organism evidence="5 6">
    <name type="scientific">Dinoroseobacter shibae (strain DSM 16493 / NCIMB 14021 / DFL 12)</name>
    <dbReference type="NCBI Taxonomy" id="398580"/>
    <lineage>
        <taxon>Bacteria</taxon>
        <taxon>Pseudomonadati</taxon>
        <taxon>Pseudomonadota</taxon>
        <taxon>Alphaproteobacteria</taxon>
        <taxon>Rhodobacterales</taxon>
        <taxon>Roseobacteraceae</taxon>
        <taxon>Dinoroseobacter</taxon>
    </lineage>
</organism>
<keyword evidence="5" id="KW-0614">Plasmid</keyword>
<evidence type="ECO:0000256" key="1">
    <source>
        <dbReference type="ARBA" id="ARBA00023015"/>
    </source>
</evidence>
<feature type="domain" description="HTH marR-type" evidence="4">
    <location>
        <begin position="11"/>
        <end position="143"/>
    </location>
</feature>
<dbReference type="InterPro" id="IPR000835">
    <property type="entry name" value="HTH_MarR-typ"/>
</dbReference>
<dbReference type="PROSITE" id="PS50995">
    <property type="entry name" value="HTH_MARR_2"/>
    <property type="match status" value="1"/>
</dbReference>
<dbReference type="InterPro" id="IPR036388">
    <property type="entry name" value="WH-like_DNA-bd_sf"/>
</dbReference>
<dbReference type="GO" id="GO:0003700">
    <property type="term" value="F:DNA-binding transcription factor activity"/>
    <property type="evidence" value="ECO:0007669"/>
    <property type="project" value="InterPro"/>
</dbReference>
<dbReference type="PANTHER" id="PTHR42756:SF1">
    <property type="entry name" value="TRANSCRIPTIONAL REPRESSOR OF EMRAB OPERON"/>
    <property type="match status" value="1"/>
</dbReference>
<dbReference type="Proteomes" id="UP000006833">
    <property type="component" value="Plasmid pDSHI02"/>
</dbReference>
<dbReference type="HOGENOM" id="CLU_083287_8_0_5"/>
<evidence type="ECO:0000256" key="3">
    <source>
        <dbReference type="ARBA" id="ARBA00023163"/>
    </source>
</evidence>
<evidence type="ECO:0000256" key="2">
    <source>
        <dbReference type="ARBA" id="ARBA00023125"/>
    </source>
</evidence>
<keyword evidence="6" id="KW-1185">Reference proteome</keyword>
<dbReference type="SMART" id="SM00347">
    <property type="entry name" value="HTH_MARR"/>
    <property type="match status" value="1"/>
</dbReference>
<gene>
    <name evidence="5" type="ordered locus">Dshi_3813</name>
</gene>
<keyword evidence="1" id="KW-0805">Transcription regulation</keyword>
<dbReference type="KEGG" id="dsh:Dshi_3813"/>
<name>A8LTH6_DINSH</name>
<dbReference type="EMBL" id="CP000832">
    <property type="protein sequence ID" value="ABV95543.1"/>
    <property type="molecule type" value="Genomic_DNA"/>
</dbReference>
<dbReference type="GO" id="GO:0003677">
    <property type="term" value="F:DNA binding"/>
    <property type="evidence" value="ECO:0007669"/>
    <property type="project" value="UniProtKB-KW"/>
</dbReference>
<dbReference type="SUPFAM" id="SSF46785">
    <property type="entry name" value="Winged helix' DNA-binding domain"/>
    <property type="match status" value="1"/>
</dbReference>
<proteinExistence type="predicted"/>
<dbReference type="Pfam" id="PF12802">
    <property type="entry name" value="MarR_2"/>
    <property type="match status" value="1"/>
</dbReference>
<dbReference type="PRINTS" id="PR00598">
    <property type="entry name" value="HTHMARR"/>
</dbReference>
<dbReference type="Gene3D" id="1.10.10.10">
    <property type="entry name" value="Winged helix-like DNA-binding domain superfamily/Winged helix DNA-binding domain"/>
    <property type="match status" value="1"/>
</dbReference>
<accession>A8LTH6</accession>
<dbReference type="RefSeq" id="WP_012187206.1">
    <property type="nucleotide sequence ID" value="NC_009956.1"/>
</dbReference>
<sequence length="147" mass="16580">MQTPAPDFDLERYLPYRLTVIAGRLSAEIARQYKARFGISLPEWRVLLNVGHAENLSIRDIEKRADLEKSKVSRAASKLEAKGYLRKHVDTQDKRLLQLSLTEEGRQLLDALIPIAAAFQADLDARLGGHRDALHEALDRLLPAEEA</sequence>
<keyword evidence="2" id="KW-0238">DNA-binding</keyword>
<evidence type="ECO:0000313" key="6">
    <source>
        <dbReference type="Proteomes" id="UP000006833"/>
    </source>
</evidence>
<protein>
    <submittedName>
        <fullName evidence="5">Transcriptional regulator</fullName>
    </submittedName>
</protein>
<keyword evidence="3" id="KW-0804">Transcription</keyword>
<reference evidence="6" key="1">
    <citation type="journal article" date="2010" name="ISME J.">
        <title>The complete genome sequence of the algal symbiont Dinoroseobacter shibae: a hitchhiker's guide to life in the sea.</title>
        <authorList>
            <person name="Wagner-Dobler I."/>
            <person name="Ballhausen B."/>
            <person name="Berger M."/>
            <person name="Brinkhoff T."/>
            <person name="Buchholz I."/>
            <person name="Bunk B."/>
            <person name="Cypionka H."/>
            <person name="Daniel R."/>
            <person name="Drepper T."/>
            <person name="Gerdts G."/>
            <person name="Hahnke S."/>
            <person name="Han C."/>
            <person name="Jahn D."/>
            <person name="Kalhoefer D."/>
            <person name="Kiss H."/>
            <person name="Klenk H.P."/>
            <person name="Kyrpides N."/>
            <person name="Liebl W."/>
            <person name="Liesegang H."/>
            <person name="Meincke L."/>
            <person name="Pati A."/>
            <person name="Petersen J."/>
            <person name="Piekarski T."/>
            <person name="Pommerenke C."/>
            <person name="Pradella S."/>
            <person name="Pukall R."/>
            <person name="Rabus R."/>
            <person name="Stackebrandt E."/>
            <person name="Thole S."/>
            <person name="Thompson L."/>
            <person name="Tielen P."/>
            <person name="Tomasch J."/>
            <person name="von Jan M."/>
            <person name="Wanphrut N."/>
            <person name="Wichels A."/>
            <person name="Zech H."/>
            <person name="Simon M."/>
        </authorList>
    </citation>
    <scope>NUCLEOTIDE SEQUENCE [LARGE SCALE GENOMIC DNA]</scope>
    <source>
        <strain evidence="6">DSM 16493 / NCIMB 14021 / DFL 12</strain>
        <plasmid evidence="6">Plasmid pDSHI02</plasmid>
    </source>
</reference>
<dbReference type="OrthoDB" id="8906692at2"/>
<dbReference type="AlphaFoldDB" id="A8LTH6"/>
<dbReference type="InterPro" id="IPR036390">
    <property type="entry name" value="WH_DNA-bd_sf"/>
</dbReference>
<evidence type="ECO:0000313" key="5">
    <source>
        <dbReference type="EMBL" id="ABV95543.1"/>
    </source>
</evidence>
<dbReference type="PANTHER" id="PTHR42756">
    <property type="entry name" value="TRANSCRIPTIONAL REGULATOR, MARR"/>
    <property type="match status" value="1"/>
</dbReference>
<evidence type="ECO:0000259" key="4">
    <source>
        <dbReference type="PROSITE" id="PS50995"/>
    </source>
</evidence>
<geneLocation type="plasmid" evidence="5 6">
    <name>pDSHI02</name>
</geneLocation>